<protein>
    <submittedName>
        <fullName evidence="1">Uncharacterized protein</fullName>
    </submittedName>
</protein>
<keyword evidence="2" id="KW-1185">Reference proteome</keyword>
<accession>A0A9W7MIJ0</accession>
<proteinExistence type="predicted"/>
<dbReference type="EMBL" id="BSYR01000035">
    <property type="protein sequence ID" value="GMJ01135.1"/>
    <property type="molecule type" value="Genomic_DNA"/>
</dbReference>
<evidence type="ECO:0000313" key="1">
    <source>
        <dbReference type="EMBL" id="GMJ01135.1"/>
    </source>
</evidence>
<comment type="caution">
    <text evidence="1">The sequence shown here is derived from an EMBL/GenBank/DDBJ whole genome shotgun (WGS) entry which is preliminary data.</text>
</comment>
<gene>
    <name evidence="1" type="ORF">HRI_003782700</name>
</gene>
<dbReference type="OrthoDB" id="1916983at2759"/>
<reference evidence="1" key="1">
    <citation type="submission" date="2023-05" db="EMBL/GenBank/DDBJ databases">
        <title>Genome and transcriptome analyses reveal genes involved in the formation of fine ridges on petal epidermal cells in Hibiscus trionum.</title>
        <authorList>
            <person name="Koshimizu S."/>
            <person name="Masuda S."/>
            <person name="Ishii T."/>
            <person name="Shirasu K."/>
            <person name="Hoshino A."/>
            <person name="Arita M."/>
        </authorList>
    </citation>
    <scope>NUCLEOTIDE SEQUENCE</scope>
    <source>
        <strain evidence="1">Hamamatsu line</strain>
    </source>
</reference>
<organism evidence="1 2">
    <name type="scientific">Hibiscus trionum</name>
    <name type="common">Flower of an hour</name>
    <dbReference type="NCBI Taxonomy" id="183268"/>
    <lineage>
        <taxon>Eukaryota</taxon>
        <taxon>Viridiplantae</taxon>
        <taxon>Streptophyta</taxon>
        <taxon>Embryophyta</taxon>
        <taxon>Tracheophyta</taxon>
        <taxon>Spermatophyta</taxon>
        <taxon>Magnoliopsida</taxon>
        <taxon>eudicotyledons</taxon>
        <taxon>Gunneridae</taxon>
        <taxon>Pentapetalae</taxon>
        <taxon>rosids</taxon>
        <taxon>malvids</taxon>
        <taxon>Malvales</taxon>
        <taxon>Malvaceae</taxon>
        <taxon>Malvoideae</taxon>
        <taxon>Hibiscus</taxon>
    </lineage>
</organism>
<evidence type="ECO:0000313" key="2">
    <source>
        <dbReference type="Proteomes" id="UP001165190"/>
    </source>
</evidence>
<sequence length="87" mass="9543">MSSVYQGFQSLLELRHIEQRSLRLKLALPKTNFSASSIAPSTKSKHVSYMEVKDTINDCKSIGNQNVDTSGCSFLQSLANADDSDST</sequence>
<dbReference type="AlphaFoldDB" id="A0A9W7MIJ0"/>
<name>A0A9W7MIJ0_HIBTR</name>
<dbReference type="Proteomes" id="UP001165190">
    <property type="component" value="Unassembled WGS sequence"/>
</dbReference>